<keyword evidence="9 10" id="KW-0472">Membrane</keyword>
<evidence type="ECO:0000256" key="4">
    <source>
        <dbReference type="ARBA" id="ARBA00017522"/>
    </source>
</evidence>
<comment type="function">
    <text evidence="1">Required for nicotinamide riboside transport across the inner membrane.</text>
</comment>
<dbReference type="InterPro" id="IPR006419">
    <property type="entry name" value="NMN_transpt_PnuC"/>
</dbReference>
<dbReference type="Proteomes" id="UP000832011">
    <property type="component" value="Chromosome"/>
</dbReference>
<gene>
    <name evidence="11" type="primary">pnuC</name>
    <name evidence="11" type="ORF">LVJ82_13740</name>
</gene>
<evidence type="ECO:0000256" key="9">
    <source>
        <dbReference type="ARBA" id="ARBA00023136"/>
    </source>
</evidence>
<comment type="similarity">
    <text evidence="3">Belongs to the nicotinamide ribonucleoside (NR) uptake permease (TC 4.B.1) family.</text>
</comment>
<dbReference type="EMBL" id="CP091511">
    <property type="protein sequence ID" value="UOO88520.1"/>
    <property type="molecule type" value="Genomic_DNA"/>
</dbReference>
<evidence type="ECO:0000256" key="10">
    <source>
        <dbReference type="SAM" id="Phobius"/>
    </source>
</evidence>
<dbReference type="NCBIfam" id="TIGR01528">
    <property type="entry name" value="NMN_trans_PnuC"/>
    <property type="match status" value="1"/>
</dbReference>
<sequence>MDKIIRFWQECTTFEKIYCVAFSVTSIAISIIQDATFISALASITGMWCVFLVAKGNINNFYFGAVFLALSGIITLQYGLYITLAMHVGFYLPMQFVGYWFWKKAPPLYQIHHEDIVMRELFPRGWLAVLIGVIISSLIYIQFLTLFNVHYSQWDSVTLIISIVGQILTTFRFVEQWVTWLCLDIFNVIWWFLVLYPQNGDLTMAVMWAFKLVNVFYGWYTWNKLGKAQTKLVSGPYCPYEPQFTRHY</sequence>
<feature type="transmembrane region" description="Helical" evidence="10">
    <location>
        <begin position="37"/>
        <end position="54"/>
    </location>
</feature>
<evidence type="ECO:0000256" key="5">
    <source>
        <dbReference type="ARBA" id="ARBA00022448"/>
    </source>
</evidence>
<feature type="transmembrane region" description="Helical" evidence="10">
    <location>
        <begin position="126"/>
        <end position="147"/>
    </location>
</feature>
<evidence type="ECO:0000256" key="8">
    <source>
        <dbReference type="ARBA" id="ARBA00022989"/>
    </source>
</evidence>
<accession>A0ABY4DZG6</accession>
<keyword evidence="6" id="KW-1003">Cell membrane</keyword>
<dbReference type="RefSeq" id="WP_058357795.1">
    <property type="nucleotide sequence ID" value="NZ_CABKVG010000010.1"/>
</dbReference>
<dbReference type="PANTHER" id="PTHR36122:SF2">
    <property type="entry name" value="NICOTINAMIDE RIBOSIDE TRANSPORTER PNUC"/>
    <property type="match status" value="1"/>
</dbReference>
<dbReference type="PANTHER" id="PTHR36122">
    <property type="entry name" value="NICOTINAMIDE RIBOSIDE TRANSPORTER PNUC"/>
    <property type="match status" value="1"/>
</dbReference>
<evidence type="ECO:0000256" key="3">
    <source>
        <dbReference type="ARBA" id="ARBA00006669"/>
    </source>
</evidence>
<feature type="transmembrane region" description="Helical" evidence="10">
    <location>
        <begin position="61"/>
        <end position="78"/>
    </location>
</feature>
<comment type="subcellular location">
    <subcellularLocation>
        <location evidence="2">Cell membrane</location>
        <topology evidence="2">Multi-pass membrane protein</topology>
    </subcellularLocation>
</comment>
<feature type="transmembrane region" description="Helical" evidence="10">
    <location>
        <begin position="178"/>
        <end position="196"/>
    </location>
</feature>
<keyword evidence="7 10" id="KW-0812">Transmembrane</keyword>
<protein>
    <recommendedName>
        <fullName evidence="4">Nicotinamide riboside transporter PnuC</fullName>
    </recommendedName>
</protein>
<evidence type="ECO:0000313" key="12">
    <source>
        <dbReference type="Proteomes" id="UP000832011"/>
    </source>
</evidence>
<evidence type="ECO:0000256" key="1">
    <source>
        <dbReference type="ARBA" id="ARBA00002672"/>
    </source>
</evidence>
<evidence type="ECO:0000313" key="11">
    <source>
        <dbReference type="EMBL" id="UOO88520.1"/>
    </source>
</evidence>
<keyword evidence="8 10" id="KW-1133">Transmembrane helix</keyword>
<reference evidence="11 12" key="1">
    <citation type="journal article" date="2022" name="Res Sq">
        <title>Evolution of multicellular longitudinally dividing oral cavity symbionts (Neisseriaceae).</title>
        <authorList>
            <person name="Nyongesa S."/>
            <person name="Weber P."/>
            <person name="Bernet E."/>
            <person name="Pullido F."/>
            <person name="Nieckarz M."/>
            <person name="Delaby M."/>
            <person name="Nieves C."/>
            <person name="Viehboeck T."/>
            <person name="Krause N."/>
            <person name="Rivera-Millot A."/>
            <person name="Nakamura A."/>
            <person name="Vischer N."/>
            <person name="VanNieuwenhze M."/>
            <person name="Brun Y."/>
            <person name="Cava F."/>
            <person name="Bulgheresi S."/>
            <person name="Veyrier F."/>
        </authorList>
    </citation>
    <scope>NUCLEOTIDE SEQUENCE [LARGE SCALE GENOMIC DNA]</scope>
    <source>
        <strain evidence="11 12">SN4</strain>
    </source>
</reference>
<evidence type="ECO:0000256" key="7">
    <source>
        <dbReference type="ARBA" id="ARBA00022692"/>
    </source>
</evidence>
<evidence type="ECO:0000256" key="2">
    <source>
        <dbReference type="ARBA" id="ARBA00004651"/>
    </source>
</evidence>
<evidence type="ECO:0000256" key="6">
    <source>
        <dbReference type="ARBA" id="ARBA00022475"/>
    </source>
</evidence>
<keyword evidence="12" id="KW-1185">Reference proteome</keyword>
<proteinExistence type="inferred from homology"/>
<name>A0ABY4DZG6_9NEIS</name>
<feature type="transmembrane region" description="Helical" evidence="10">
    <location>
        <begin position="202"/>
        <end position="222"/>
    </location>
</feature>
<keyword evidence="5" id="KW-0813">Transport</keyword>
<feature type="transmembrane region" description="Helical" evidence="10">
    <location>
        <begin position="12"/>
        <end position="31"/>
    </location>
</feature>
<organism evidence="11 12">
    <name type="scientific">Vitreoscilla massiliensis</name>
    <dbReference type="NCBI Taxonomy" id="1689272"/>
    <lineage>
        <taxon>Bacteria</taxon>
        <taxon>Pseudomonadati</taxon>
        <taxon>Pseudomonadota</taxon>
        <taxon>Betaproteobacteria</taxon>
        <taxon>Neisseriales</taxon>
        <taxon>Neisseriaceae</taxon>
        <taxon>Vitreoscilla</taxon>
    </lineage>
</organism>
<dbReference type="Pfam" id="PF04973">
    <property type="entry name" value="NMN_transporter"/>
    <property type="match status" value="1"/>
</dbReference>